<sequence>MNAFGISFFIKPDANKPVVVFRHFRHYITRFPALSVLNQFVVATDIFTETFTGGDQLHVTDAFAQTPNIDPSDRRYFNKIIVAANFLTIKNNHTLIIQFSADPAATFANTLYSRSTASSISATTGSRSTTPSPSFGSYRPLPIFLIGTPLAPLKIELPLSTFRKSPSGIVWFTIWEILVLGAPVSVADINCTPLTPHSQTDHRRAHTATH</sequence>
<dbReference type="EMBL" id="JAIWYP010000010">
    <property type="protein sequence ID" value="KAH3749410.1"/>
    <property type="molecule type" value="Genomic_DNA"/>
</dbReference>
<dbReference type="Proteomes" id="UP000828390">
    <property type="component" value="Unassembled WGS sequence"/>
</dbReference>
<keyword evidence="2" id="KW-1185">Reference proteome</keyword>
<protein>
    <submittedName>
        <fullName evidence="1">Uncharacterized protein</fullName>
    </submittedName>
</protein>
<evidence type="ECO:0000313" key="2">
    <source>
        <dbReference type="Proteomes" id="UP000828390"/>
    </source>
</evidence>
<organism evidence="1 2">
    <name type="scientific">Dreissena polymorpha</name>
    <name type="common">Zebra mussel</name>
    <name type="synonym">Mytilus polymorpha</name>
    <dbReference type="NCBI Taxonomy" id="45954"/>
    <lineage>
        <taxon>Eukaryota</taxon>
        <taxon>Metazoa</taxon>
        <taxon>Spiralia</taxon>
        <taxon>Lophotrochozoa</taxon>
        <taxon>Mollusca</taxon>
        <taxon>Bivalvia</taxon>
        <taxon>Autobranchia</taxon>
        <taxon>Heteroconchia</taxon>
        <taxon>Euheterodonta</taxon>
        <taxon>Imparidentia</taxon>
        <taxon>Neoheterodontei</taxon>
        <taxon>Myida</taxon>
        <taxon>Dreissenoidea</taxon>
        <taxon>Dreissenidae</taxon>
        <taxon>Dreissena</taxon>
    </lineage>
</organism>
<reference evidence="1" key="1">
    <citation type="journal article" date="2019" name="bioRxiv">
        <title>The Genome of the Zebra Mussel, Dreissena polymorpha: A Resource for Invasive Species Research.</title>
        <authorList>
            <person name="McCartney M.A."/>
            <person name="Auch B."/>
            <person name="Kono T."/>
            <person name="Mallez S."/>
            <person name="Zhang Y."/>
            <person name="Obille A."/>
            <person name="Becker A."/>
            <person name="Abrahante J.E."/>
            <person name="Garbe J."/>
            <person name="Badalamenti J.P."/>
            <person name="Herman A."/>
            <person name="Mangelson H."/>
            <person name="Liachko I."/>
            <person name="Sullivan S."/>
            <person name="Sone E.D."/>
            <person name="Koren S."/>
            <person name="Silverstein K.A.T."/>
            <person name="Beckman K.B."/>
            <person name="Gohl D.M."/>
        </authorList>
    </citation>
    <scope>NUCLEOTIDE SEQUENCE</scope>
    <source>
        <strain evidence="1">Duluth1</strain>
        <tissue evidence="1">Whole animal</tissue>
    </source>
</reference>
<dbReference type="AlphaFoldDB" id="A0A9D4I5W6"/>
<evidence type="ECO:0000313" key="1">
    <source>
        <dbReference type="EMBL" id="KAH3749410.1"/>
    </source>
</evidence>
<proteinExistence type="predicted"/>
<accession>A0A9D4I5W6</accession>
<gene>
    <name evidence="1" type="ORF">DPMN_183908</name>
</gene>
<name>A0A9D4I5W6_DREPO</name>
<comment type="caution">
    <text evidence="1">The sequence shown here is derived from an EMBL/GenBank/DDBJ whole genome shotgun (WGS) entry which is preliminary data.</text>
</comment>
<reference evidence="1" key="2">
    <citation type="submission" date="2020-11" db="EMBL/GenBank/DDBJ databases">
        <authorList>
            <person name="McCartney M.A."/>
            <person name="Auch B."/>
            <person name="Kono T."/>
            <person name="Mallez S."/>
            <person name="Becker A."/>
            <person name="Gohl D.M."/>
            <person name="Silverstein K.A.T."/>
            <person name="Koren S."/>
            <person name="Bechman K.B."/>
            <person name="Herman A."/>
            <person name="Abrahante J.E."/>
            <person name="Garbe J."/>
        </authorList>
    </citation>
    <scope>NUCLEOTIDE SEQUENCE</scope>
    <source>
        <strain evidence="1">Duluth1</strain>
        <tissue evidence="1">Whole animal</tissue>
    </source>
</reference>